<accession>A0ABY5ASD3</accession>
<dbReference type="Proteomes" id="UP001056708">
    <property type="component" value="Chromosome"/>
</dbReference>
<dbReference type="InterPro" id="IPR050238">
    <property type="entry name" value="DNA_Rep/Repair_Clamp_Loader"/>
</dbReference>
<gene>
    <name evidence="1" type="ORF">NEA10_03275</name>
</gene>
<evidence type="ECO:0000313" key="1">
    <source>
        <dbReference type="EMBL" id="USR91763.1"/>
    </source>
</evidence>
<proteinExistence type="predicted"/>
<name>A0ABY5ASD3_9CYAN</name>
<dbReference type="Gene3D" id="3.40.50.300">
    <property type="entry name" value="P-loop containing nucleotide triphosphate hydrolases"/>
    <property type="match status" value="1"/>
</dbReference>
<dbReference type="SUPFAM" id="SSF52540">
    <property type="entry name" value="P-loop containing nucleoside triphosphate hydrolases"/>
    <property type="match status" value="1"/>
</dbReference>
<evidence type="ECO:0000313" key="2">
    <source>
        <dbReference type="Proteomes" id="UP001056708"/>
    </source>
</evidence>
<dbReference type="EMBL" id="CP098611">
    <property type="protein sequence ID" value="USR91763.1"/>
    <property type="molecule type" value="Genomic_DNA"/>
</dbReference>
<dbReference type="InterPro" id="IPR027417">
    <property type="entry name" value="P-loop_NTPase"/>
</dbReference>
<sequence length="310" mass="34718">MTVEKPIGQEAGLRFLEAALARDRIAPAYLFVGAEGIGRGLAARYFAQRLLGDSHPNLSNHPDFLLVEPTYLDKKELYTVTQAREKGLKRKFPPQIRLQQIRELGQFLANPPLEASRKLIIVEQAELMAEAAANGLLKTLEEPGRATLILIAPSCESLLPTLVSRCQRIPFSRLSREQMGDVLQMTGHGEILNYPAILAIAQGSPGVAIAAWEQQNAIPPELLEKLHDCPRSLRDALELAKEISKTLETPEQLWLLDYLQQTYWHSSGGSLSPIMLEALEEARRHLRRFVQPRLVWEVTLMKVVSPLDNV</sequence>
<dbReference type="PANTHER" id="PTHR11669:SF8">
    <property type="entry name" value="DNA POLYMERASE III SUBUNIT DELTA"/>
    <property type="match status" value="1"/>
</dbReference>
<dbReference type="NCBIfam" id="NF005638">
    <property type="entry name" value="PRK07399.1"/>
    <property type="match status" value="1"/>
</dbReference>
<dbReference type="PANTHER" id="PTHR11669">
    <property type="entry name" value="REPLICATION FACTOR C / DNA POLYMERASE III GAMMA-TAU SUBUNIT"/>
    <property type="match status" value="1"/>
</dbReference>
<reference evidence="1" key="1">
    <citation type="submission" date="2022-06" db="EMBL/GenBank/DDBJ databases">
        <title>Genome sequence of Phormidium yuhuli AB48 isolated from an industrial photobioreactor environment.</title>
        <authorList>
            <person name="Qiu Y."/>
            <person name="Noonan A.J.C."/>
            <person name="Dofher K."/>
            <person name="Koch M."/>
            <person name="Kieft B."/>
            <person name="Lin X."/>
            <person name="Ziels R.M."/>
            <person name="Hallam S.J."/>
        </authorList>
    </citation>
    <scope>NUCLEOTIDE SEQUENCE</scope>
    <source>
        <strain evidence="1">AB48</strain>
    </source>
</reference>
<dbReference type="RefSeq" id="WP_252663793.1">
    <property type="nucleotide sequence ID" value="NZ_CP098611.1"/>
</dbReference>
<organism evidence="1 2">
    <name type="scientific">Phormidium yuhuli AB48</name>
    <dbReference type="NCBI Taxonomy" id="2940671"/>
    <lineage>
        <taxon>Bacteria</taxon>
        <taxon>Bacillati</taxon>
        <taxon>Cyanobacteriota</taxon>
        <taxon>Cyanophyceae</taxon>
        <taxon>Oscillatoriophycideae</taxon>
        <taxon>Oscillatoriales</taxon>
        <taxon>Oscillatoriaceae</taxon>
        <taxon>Phormidium</taxon>
        <taxon>Phormidium yuhuli</taxon>
    </lineage>
</organism>
<keyword evidence="2" id="KW-1185">Reference proteome</keyword>
<protein>
    <submittedName>
        <fullName evidence="1">DNA polymerase III subunit delta</fullName>
    </submittedName>
</protein>
<dbReference type="Pfam" id="PF13177">
    <property type="entry name" value="DNA_pol3_delta2"/>
    <property type="match status" value="1"/>
</dbReference>